<dbReference type="EMBL" id="JAHUTJ010043072">
    <property type="protein sequence ID" value="MED6281422.1"/>
    <property type="molecule type" value="Genomic_DNA"/>
</dbReference>
<protein>
    <submittedName>
        <fullName evidence="1">Uncharacterized protein</fullName>
    </submittedName>
</protein>
<accession>A0ABU7E2P2</accession>
<evidence type="ECO:0000313" key="1">
    <source>
        <dbReference type="EMBL" id="MED6281422.1"/>
    </source>
</evidence>
<keyword evidence="2" id="KW-1185">Reference proteome</keyword>
<proteinExistence type="predicted"/>
<evidence type="ECO:0000313" key="2">
    <source>
        <dbReference type="Proteomes" id="UP001352852"/>
    </source>
</evidence>
<dbReference type="Proteomes" id="UP001352852">
    <property type="component" value="Unassembled WGS sequence"/>
</dbReference>
<gene>
    <name evidence="1" type="ORF">CHARACLAT_021390</name>
</gene>
<name>A0ABU7E2P2_9TELE</name>
<organism evidence="1 2">
    <name type="scientific">Characodon lateralis</name>
    <dbReference type="NCBI Taxonomy" id="208331"/>
    <lineage>
        <taxon>Eukaryota</taxon>
        <taxon>Metazoa</taxon>
        <taxon>Chordata</taxon>
        <taxon>Craniata</taxon>
        <taxon>Vertebrata</taxon>
        <taxon>Euteleostomi</taxon>
        <taxon>Actinopterygii</taxon>
        <taxon>Neopterygii</taxon>
        <taxon>Teleostei</taxon>
        <taxon>Neoteleostei</taxon>
        <taxon>Acanthomorphata</taxon>
        <taxon>Ovalentaria</taxon>
        <taxon>Atherinomorphae</taxon>
        <taxon>Cyprinodontiformes</taxon>
        <taxon>Goodeidae</taxon>
        <taxon>Characodon</taxon>
    </lineage>
</organism>
<comment type="caution">
    <text evidence="1">The sequence shown here is derived from an EMBL/GenBank/DDBJ whole genome shotgun (WGS) entry which is preliminary data.</text>
</comment>
<reference evidence="1 2" key="1">
    <citation type="submission" date="2021-06" db="EMBL/GenBank/DDBJ databases">
        <authorList>
            <person name="Palmer J.M."/>
        </authorList>
    </citation>
    <scope>NUCLEOTIDE SEQUENCE [LARGE SCALE GENOMIC DNA]</scope>
    <source>
        <strain evidence="1 2">CL_MEX2019</strain>
        <tissue evidence="1">Muscle</tissue>
    </source>
</reference>
<sequence length="82" mass="8906">MSMKPSERRSTLPAVLMEKFQSPTKFSITQGIRRAAPVSGQQSLGDPSPLVLSHDVCLDGLDWTSNFPSGINKVSLNFSLSL</sequence>